<dbReference type="RefSeq" id="WP_077925873.1">
    <property type="nucleotide sequence ID" value="NZ_BAABKE010000005.1"/>
</dbReference>
<evidence type="ECO:0000313" key="1">
    <source>
        <dbReference type="EMBL" id="GAA5100685.1"/>
    </source>
</evidence>
<accession>A0ABP9MUE3</accession>
<gene>
    <name evidence="1" type="ORF">GCM10023338_15570</name>
</gene>
<dbReference type="EMBL" id="BAABKE010000005">
    <property type="protein sequence ID" value="GAA5100685.1"/>
    <property type="molecule type" value="Genomic_DNA"/>
</dbReference>
<reference evidence="2" key="1">
    <citation type="journal article" date="2019" name="Int. J. Syst. Evol. Microbiol.">
        <title>The Global Catalogue of Microorganisms (GCM) 10K type strain sequencing project: providing services to taxonomists for standard genome sequencing and annotation.</title>
        <authorList>
            <consortium name="The Broad Institute Genomics Platform"/>
            <consortium name="The Broad Institute Genome Sequencing Center for Infectious Disease"/>
            <person name="Wu L."/>
            <person name="Ma J."/>
        </authorList>
    </citation>
    <scope>NUCLEOTIDE SEQUENCE [LARGE SCALE GENOMIC DNA]</scope>
    <source>
        <strain evidence="2">JCM 18424</strain>
    </source>
</reference>
<sequence length="165" mass="18906">MSEKKERYNKQYNPELLTNTALVKECFKKWQSNTSDLAFYVTIGYTSYWCIVDDTKLKIIDSTIELNTFTKHIALSEIANCSITILYSQVESGSEECIYYLEIAQSKTKKAKSAFTAKQLAGKSDFKQKIMATLSGAIYTGNAEQLNRIFLDQAPLLKQYKPYRM</sequence>
<evidence type="ECO:0000313" key="2">
    <source>
        <dbReference type="Proteomes" id="UP001500631"/>
    </source>
</evidence>
<comment type="caution">
    <text evidence="1">The sequence shown here is derived from an EMBL/GenBank/DDBJ whole genome shotgun (WGS) entry which is preliminary data.</text>
</comment>
<dbReference type="Proteomes" id="UP001500631">
    <property type="component" value="Unassembled WGS sequence"/>
</dbReference>
<name>A0ABP9MUE3_9GAMM</name>
<keyword evidence="2" id="KW-1185">Reference proteome</keyword>
<organism evidence="1 2">
    <name type="scientific">Wohlfahrtiimonas larvae</name>
    <dbReference type="NCBI Taxonomy" id="1157986"/>
    <lineage>
        <taxon>Bacteria</taxon>
        <taxon>Pseudomonadati</taxon>
        <taxon>Pseudomonadota</taxon>
        <taxon>Gammaproteobacteria</taxon>
        <taxon>Cardiobacteriales</taxon>
        <taxon>Ignatzschineriaceae</taxon>
        <taxon>Wohlfahrtiimonas</taxon>
    </lineage>
</organism>
<protein>
    <submittedName>
        <fullName evidence="1">Uncharacterized protein</fullName>
    </submittedName>
</protein>
<proteinExistence type="predicted"/>